<dbReference type="Proteomes" id="UP001221757">
    <property type="component" value="Unassembled WGS sequence"/>
</dbReference>
<feature type="compositionally biased region" description="Low complexity" evidence="1">
    <location>
        <begin position="248"/>
        <end position="262"/>
    </location>
</feature>
<dbReference type="EMBL" id="JARKIE010000785">
    <property type="protein sequence ID" value="KAJ7616882.1"/>
    <property type="molecule type" value="Genomic_DNA"/>
</dbReference>
<dbReference type="PROSITE" id="PS51035">
    <property type="entry name" value="BAG"/>
    <property type="match status" value="1"/>
</dbReference>
<proteinExistence type="predicted"/>
<reference evidence="3" key="1">
    <citation type="submission" date="2023-03" db="EMBL/GenBank/DDBJ databases">
        <title>Massive genome expansion in bonnet fungi (Mycena s.s.) driven by repeated elements and novel gene families across ecological guilds.</title>
        <authorList>
            <consortium name="Lawrence Berkeley National Laboratory"/>
            <person name="Harder C.B."/>
            <person name="Miyauchi S."/>
            <person name="Viragh M."/>
            <person name="Kuo A."/>
            <person name="Thoen E."/>
            <person name="Andreopoulos B."/>
            <person name="Lu D."/>
            <person name="Skrede I."/>
            <person name="Drula E."/>
            <person name="Henrissat B."/>
            <person name="Morin E."/>
            <person name="Kohler A."/>
            <person name="Barry K."/>
            <person name="LaButti K."/>
            <person name="Morin E."/>
            <person name="Salamov A."/>
            <person name="Lipzen A."/>
            <person name="Mereny Z."/>
            <person name="Hegedus B."/>
            <person name="Baldrian P."/>
            <person name="Stursova M."/>
            <person name="Weitz H."/>
            <person name="Taylor A."/>
            <person name="Grigoriev I.V."/>
            <person name="Nagy L.G."/>
            <person name="Martin F."/>
            <person name="Kauserud H."/>
        </authorList>
    </citation>
    <scope>NUCLEOTIDE SEQUENCE</scope>
    <source>
        <strain evidence="3">CBHHK067</strain>
    </source>
</reference>
<gene>
    <name evidence="3" type="ORF">B0H17DRAFT_1114982</name>
</gene>
<dbReference type="InterPro" id="IPR003103">
    <property type="entry name" value="BAG_domain"/>
</dbReference>
<dbReference type="SUPFAM" id="SSF63491">
    <property type="entry name" value="BAG domain"/>
    <property type="match status" value="1"/>
</dbReference>
<evidence type="ECO:0000313" key="3">
    <source>
        <dbReference type="EMBL" id="KAJ7616882.1"/>
    </source>
</evidence>
<feature type="compositionally biased region" description="Acidic residues" evidence="1">
    <location>
        <begin position="299"/>
        <end position="310"/>
    </location>
</feature>
<feature type="region of interest" description="Disordered" evidence="1">
    <location>
        <begin position="235"/>
        <end position="310"/>
    </location>
</feature>
<accession>A0AAD7BCJ1</accession>
<organism evidence="3 4">
    <name type="scientific">Mycena rosella</name>
    <name type="common">Pink bonnet</name>
    <name type="synonym">Agaricus rosellus</name>
    <dbReference type="NCBI Taxonomy" id="1033263"/>
    <lineage>
        <taxon>Eukaryota</taxon>
        <taxon>Fungi</taxon>
        <taxon>Dikarya</taxon>
        <taxon>Basidiomycota</taxon>
        <taxon>Agaricomycotina</taxon>
        <taxon>Agaricomycetes</taxon>
        <taxon>Agaricomycetidae</taxon>
        <taxon>Agaricales</taxon>
        <taxon>Marasmiineae</taxon>
        <taxon>Mycenaceae</taxon>
        <taxon>Mycena</taxon>
    </lineage>
</organism>
<keyword evidence="4" id="KW-1185">Reference proteome</keyword>
<evidence type="ECO:0000259" key="2">
    <source>
        <dbReference type="PROSITE" id="PS51035"/>
    </source>
</evidence>
<feature type="domain" description="BAG" evidence="2">
    <location>
        <begin position="107"/>
        <end position="147"/>
    </location>
</feature>
<comment type="caution">
    <text evidence="3">The sequence shown here is derived from an EMBL/GenBank/DDBJ whole genome shotgun (WGS) entry which is preliminary data.</text>
</comment>
<dbReference type="Gene3D" id="1.20.58.120">
    <property type="entry name" value="BAG domain"/>
    <property type="match status" value="1"/>
</dbReference>
<dbReference type="Pfam" id="PF02179">
    <property type="entry name" value="BAG"/>
    <property type="match status" value="1"/>
</dbReference>
<dbReference type="InterPro" id="IPR036533">
    <property type="entry name" value="BAG_dom_sf"/>
</dbReference>
<dbReference type="AlphaFoldDB" id="A0AAD7BCJ1"/>
<dbReference type="GO" id="GO:0051087">
    <property type="term" value="F:protein-folding chaperone binding"/>
    <property type="evidence" value="ECO:0007669"/>
    <property type="project" value="InterPro"/>
</dbReference>
<feature type="region of interest" description="Disordered" evidence="1">
    <location>
        <begin position="1"/>
        <end position="34"/>
    </location>
</feature>
<sequence length="310" mass="32620">MFTGHGHAAPKAPEVRFAPFARRRSGQDARPAPVKDVATSTVEVHSIDAAFATLSAEFAFPAELDFSTSRTASPARAGAGAAEGESVMAKLSYSARNQGVRFYQQGLSGLLTQLDAVESFGDEELRHARKEVVGRVEGALDELERVVEARWRKFAGRVERVEAVAEPESASAPVPVESAAPAPVESAAKSVEEAPVVVDAEEVPAVEQAEPVIDTAEPITTPAVAEPFPAAEVAYPPVSESSYPPAVESPAADSSSYPPSESVETLRPAESPAPSDIDTFLLPAESAETLAKKPRASEEDVGSDWSEVDA</sequence>
<name>A0AAD7BCJ1_MYCRO</name>
<evidence type="ECO:0000313" key="4">
    <source>
        <dbReference type="Proteomes" id="UP001221757"/>
    </source>
</evidence>
<evidence type="ECO:0000256" key="1">
    <source>
        <dbReference type="SAM" id="MobiDB-lite"/>
    </source>
</evidence>
<protein>
    <recommendedName>
        <fullName evidence="2">BAG domain-containing protein</fullName>
    </recommendedName>
</protein>